<dbReference type="Proteomes" id="UP000095255">
    <property type="component" value="Unassembled WGS sequence"/>
</dbReference>
<dbReference type="PANTHER" id="PTHR34801:SF6">
    <property type="entry name" value="SLL1620 PROTEIN"/>
    <property type="match status" value="1"/>
</dbReference>
<gene>
    <name evidence="2" type="ORF">BHU72_13415</name>
</gene>
<evidence type="ECO:0000313" key="3">
    <source>
        <dbReference type="Proteomes" id="UP000095255"/>
    </source>
</evidence>
<keyword evidence="3" id="KW-1185">Reference proteome</keyword>
<dbReference type="OrthoDB" id="9793534at2"/>
<dbReference type="EMBL" id="MJAT01000004">
    <property type="protein sequence ID" value="OEH86466.1"/>
    <property type="molecule type" value="Genomic_DNA"/>
</dbReference>
<sequence>MYIGNSKVPDHLGVVDGRLAPLPDSPNAVSSQTDNPEKRVEPLPILGDKVNSMEKIKQAILAYGGSTIVNEREEYIHVVFSTPRMKYKDDVEFYIDEANQVIHIRSASRVGHSDLGLNRKRYEELKGLYMQ</sequence>
<dbReference type="PIRSF" id="PIRSF026426">
    <property type="entry name" value="DUF1499"/>
    <property type="match status" value="1"/>
</dbReference>
<protein>
    <recommendedName>
        <fullName evidence="4">DUF1499 domain-containing protein</fullName>
    </recommendedName>
</protein>
<evidence type="ECO:0000313" key="2">
    <source>
        <dbReference type="EMBL" id="OEH86466.1"/>
    </source>
</evidence>
<reference evidence="2 3" key="1">
    <citation type="submission" date="2016-09" db="EMBL/GenBank/DDBJ databases">
        <title>Desulfuribacillus arsenicus sp. nov., an obligately anaerobic, dissimilatory arsenic- and antimonate-reducing bacterium isolated from anoxic sediments.</title>
        <authorList>
            <person name="Abin C.A."/>
            <person name="Hollibaugh J.T."/>
        </authorList>
    </citation>
    <scope>NUCLEOTIDE SEQUENCE [LARGE SCALE GENOMIC DNA]</scope>
    <source>
        <strain evidence="2 3">MLFW-2</strain>
    </source>
</reference>
<name>A0A1E5L8L5_9FIRM</name>
<organism evidence="2 3">
    <name type="scientific">Desulfuribacillus stibiiarsenatis</name>
    <dbReference type="NCBI Taxonomy" id="1390249"/>
    <lineage>
        <taxon>Bacteria</taxon>
        <taxon>Bacillati</taxon>
        <taxon>Bacillota</taxon>
        <taxon>Desulfuribacillia</taxon>
        <taxon>Desulfuribacillales</taxon>
        <taxon>Desulfuribacillaceae</taxon>
        <taxon>Desulfuribacillus</taxon>
    </lineage>
</organism>
<dbReference type="STRING" id="1390249.BHU72_13415"/>
<accession>A0A1E5L8L5</accession>
<feature type="region of interest" description="Disordered" evidence="1">
    <location>
        <begin position="19"/>
        <end position="42"/>
    </location>
</feature>
<dbReference type="PANTHER" id="PTHR34801">
    <property type="entry name" value="EXPRESSED PROTEIN"/>
    <property type="match status" value="1"/>
</dbReference>
<dbReference type="Pfam" id="PF07386">
    <property type="entry name" value="DUF1499"/>
    <property type="match status" value="1"/>
</dbReference>
<evidence type="ECO:0008006" key="4">
    <source>
        <dbReference type="Google" id="ProtNLM"/>
    </source>
</evidence>
<evidence type="ECO:0000256" key="1">
    <source>
        <dbReference type="SAM" id="MobiDB-lite"/>
    </source>
</evidence>
<dbReference type="InterPro" id="IPR010865">
    <property type="entry name" value="DUF1499"/>
</dbReference>
<comment type="caution">
    <text evidence="2">The sequence shown here is derived from an EMBL/GenBank/DDBJ whole genome shotgun (WGS) entry which is preliminary data.</text>
</comment>
<proteinExistence type="predicted"/>
<dbReference type="AlphaFoldDB" id="A0A1E5L8L5"/>